<dbReference type="AlphaFoldDB" id="A0A973A7J2"/>
<feature type="signal peptide" evidence="1">
    <location>
        <begin position="1"/>
        <end position="27"/>
    </location>
</feature>
<dbReference type="Pfam" id="PF07396">
    <property type="entry name" value="Porin_O_P"/>
    <property type="match status" value="1"/>
</dbReference>
<reference evidence="2" key="1">
    <citation type="submission" date="2020-05" db="EMBL/GenBank/DDBJ databases">
        <title>Sulfur intermediates as new biogeochemical hubs in an aquatic model microbial ecosystem.</title>
        <authorList>
            <person name="Vigneron A."/>
        </authorList>
    </citation>
    <scope>NUCLEOTIDE SEQUENCE</scope>
    <source>
        <strain evidence="2">Bin.250</strain>
    </source>
</reference>
<feature type="chain" id="PRO_5037973990" evidence="1">
    <location>
        <begin position="28"/>
        <end position="503"/>
    </location>
</feature>
<dbReference type="Proteomes" id="UP000754644">
    <property type="component" value="Unassembled WGS sequence"/>
</dbReference>
<evidence type="ECO:0000313" key="3">
    <source>
        <dbReference type="Proteomes" id="UP000754644"/>
    </source>
</evidence>
<organism evidence="2 3">
    <name type="scientific">SAR86 cluster bacterium</name>
    <dbReference type="NCBI Taxonomy" id="2030880"/>
    <lineage>
        <taxon>Bacteria</taxon>
        <taxon>Pseudomonadati</taxon>
        <taxon>Pseudomonadota</taxon>
        <taxon>Gammaproteobacteria</taxon>
        <taxon>SAR86 cluster</taxon>
    </lineage>
</organism>
<dbReference type="SUPFAM" id="SSF56935">
    <property type="entry name" value="Porins"/>
    <property type="match status" value="1"/>
</dbReference>
<accession>A0A973A7J2</accession>
<dbReference type="InterPro" id="IPR010870">
    <property type="entry name" value="Porin_O/P"/>
</dbReference>
<sequence>MHHGLRLFIKALLTTSFVLGTFGQAYAADKALLDILLENKIITQVQHESLLKKESLTQDDLFVVTPTETAAAEVKATTPSKEVPTLSSTTDVALGTDEYIKIAVADAVAARIDKDFPVTSRHTSNGFRFESRDGNWQTNLQWRAQMRYTNPLSSDPRQLGDFADADSSNFEARRLRMKIGGHGHQPWLKYYFEIDLQPSRNPNSSAASSSARVIDWRIDIAKWAAGGLRVGQWKIDMNRERVDSSGRQQFVERSIVNRTFTIDRQVGVQWRGHAFKGTAADLRYYIGVYNGNGRGVQNVNGDMMYSARAQWNFMGRDLPSQQGDVEFTEKPTGSLAFGGMTTKGPCTRWSSSGCGNLDGFTSPASATADQFKVEQAVQEFAFKYQGFSVQQEWHRKFIDDRLTGTSNELTGFYLQSGYFFNNLTPVVPKPLEFAIRYAFVEEPSEDDRSFYNEREEYTIAANWYFAGHSNKITLDYSYLTIDDVFSNGDDNSNRMRLQWDVSF</sequence>
<dbReference type="Gene3D" id="2.40.160.10">
    <property type="entry name" value="Porin"/>
    <property type="match status" value="1"/>
</dbReference>
<dbReference type="EMBL" id="JABMOJ010000004">
    <property type="protein sequence ID" value="NQV63733.1"/>
    <property type="molecule type" value="Genomic_DNA"/>
</dbReference>
<protein>
    <submittedName>
        <fullName evidence="2">Porin</fullName>
    </submittedName>
</protein>
<evidence type="ECO:0000256" key="1">
    <source>
        <dbReference type="SAM" id="SignalP"/>
    </source>
</evidence>
<evidence type="ECO:0000313" key="2">
    <source>
        <dbReference type="EMBL" id="NQV63733.1"/>
    </source>
</evidence>
<keyword evidence="1" id="KW-0732">Signal</keyword>
<name>A0A973A7J2_9GAMM</name>
<comment type="caution">
    <text evidence="2">The sequence shown here is derived from an EMBL/GenBank/DDBJ whole genome shotgun (WGS) entry which is preliminary data.</text>
</comment>
<gene>
    <name evidence="2" type="ORF">HQ497_00080</name>
</gene>
<dbReference type="InterPro" id="IPR023614">
    <property type="entry name" value="Porin_dom_sf"/>
</dbReference>
<proteinExistence type="predicted"/>